<organism evidence="8">
    <name type="scientific">Schistocephalus solidus</name>
    <name type="common">Tapeworm</name>
    <dbReference type="NCBI Taxonomy" id="70667"/>
    <lineage>
        <taxon>Eukaryota</taxon>
        <taxon>Metazoa</taxon>
        <taxon>Spiralia</taxon>
        <taxon>Lophotrochozoa</taxon>
        <taxon>Platyhelminthes</taxon>
        <taxon>Cestoda</taxon>
        <taxon>Eucestoda</taxon>
        <taxon>Diphyllobothriidea</taxon>
        <taxon>Diphyllobothriidae</taxon>
        <taxon>Schistocephalus</taxon>
    </lineage>
</organism>
<keyword evidence="5" id="KW-0472">Membrane</keyword>
<dbReference type="SMART" id="SM00369">
    <property type="entry name" value="LRR_TYP"/>
    <property type="match status" value="1"/>
</dbReference>
<evidence type="ECO:0000259" key="7">
    <source>
        <dbReference type="PROSITE" id="PS50835"/>
    </source>
</evidence>
<feature type="chain" id="PRO_5007440271" description="Ig-like domain-containing protein" evidence="6">
    <location>
        <begin position="20"/>
        <end position="756"/>
    </location>
</feature>
<protein>
    <recommendedName>
        <fullName evidence="7">Ig-like domain-containing protein</fullName>
    </recommendedName>
</protein>
<feature type="signal peptide" evidence="6">
    <location>
        <begin position="1"/>
        <end position="19"/>
    </location>
</feature>
<feature type="region of interest" description="Disordered" evidence="4">
    <location>
        <begin position="598"/>
        <end position="662"/>
    </location>
</feature>
<evidence type="ECO:0000256" key="4">
    <source>
        <dbReference type="SAM" id="MobiDB-lite"/>
    </source>
</evidence>
<keyword evidence="3" id="KW-0677">Repeat</keyword>
<dbReference type="InterPro" id="IPR001611">
    <property type="entry name" value="Leu-rich_rpt"/>
</dbReference>
<dbReference type="PANTHER" id="PTHR24369:SF210">
    <property type="entry name" value="CHAOPTIN-RELATED"/>
    <property type="match status" value="1"/>
</dbReference>
<evidence type="ECO:0000256" key="5">
    <source>
        <dbReference type="SAM" id="Phobius"/>
    </source>
</evidence>
<sequence>MLPSLQTLLWILLICLVSTKDWMLVYSISPSEVCRVCEGCLYGSVSCQEPGRLQMVPNDLPPGIRKVILIGQRFKSRYLQRQNLSSYSTSRVKIVELTIMDCGLQGIEPQTFQGLTNLTKLDVSKNALSRIHRRTFAGLRLELLRLDDNLGLSLSPGAFENLSVSSLSIQNCNLRSLTFKDLEPLIRTGTLSTLRLTGNSLTTLETRLEPLFLSLKALSLSQNPFRCDCELVWLSKMLQRKHQDEEQDMPPVPSGFENSLVNDDFTVSTEIYPVCASPPRLYERKLLGLTDEDFFCAPPQLRALELDLKGQQHAINSAGDSAGGAVARLKCIAQGSPELRVGWYRRTQRSDSKQGANFLESLLATQVVSPGVAEIVLHQPTSDGGSLEDDQLTCFGTDTYGNISADVTLSWRNLRESVNAGGASVGTAVAIAENGNVEEPDDESRLRALESERMDDFFFRKQFTILELIGAVIGTFMATISLFLCGYCLLFVHRKRNSKEVHGLLREISSTQSYHQIPMPNAPRKAPTYQMLDPGLVSSAAATSYLASFVGPLEDMGNVIYTNGQVTNVTTPITTTNTHNPLLYTSYDPTIVNGALYSDCPTYDSPQSRQPTPNQAPPLPPVPATGVPSRPQLKTNSFDASASRSGLVSTPKLTEADTGNSPGLSVMEAMTGCYAGTSLFEGADLPNASAGFDASTLSSSNLSGGVNADGLSAAAAAVLQGRLLEANAQNLLFAHRRLPLARMRPVYQNQTLAYGR</sequence>
<evidence type="ECO:0000256" key="6">
    <source>
        <dbReference type="SAM" id="SignalP"/>
    </source>
</evidence>
<dbReference type="InterPro" id="IPR032675">
    <property type="entry name" value="LRR_dom_sf"/>
</dbReference>
<evidence type="ECO:0000256" key="2">
    <source>
        <dbReference type="ARBA" id="ARBA00022729"/>
    </source>
</evidence>
<dbReference type="PROSITE" id="PS50835">
    <property type="entry name" value="IG_LIKE"/>
    <property type="match status" value="1"/>
</dbReference>
<dbReference type="InterPro" id="IPR007110">
    <property type="entry name" value="Ig-like_dom"/>
</dbReference>
<accession>A0A0X3PLP8</accession>
<feature type="transmembrane region" description="Helical" evidence="5">
    <location>
        <begin position="468"/>
        <end position="492"/>
    </location>
</feature>
<dbReference type="Pfam" id="PF13855">
    <property type="entry name" value="LRR_8"/>
    <property type="match status" value="1"/>
</dbReference>
<dbReference type="EMBL" id="GEEE01010970">
    <property type="protein sequence ID" value="JAP52255.1"/>
    <property type="molecule type" value="Transcribed_RNA"/>
</dbReference>
<dbReference type="PANTHER" id="PTHR24369">
    <property type="entry name" value="ANTIGEN BSP, PUTATIVE-RELATED"/>
    <property type="match status" value="1"/>
</dbReference>
<name>A0A0X3PLP8_SCHSO</name>
<dbReference type="GO" id="GO:0005886">
    <property type="term" value="C:plasma membrane"/>
    <property type="evidence" value="ECO:0007669"/>
    <property type="project" value="TreeGrafter"/>
</dbReference>
<evidence type="ECO:0000256" key="3">
    <source>
        <dbReference type="ARBA" id="ARBA00022737"/>
    </source>
</evidence>
<feature type="domain" description="Ig-like" evidence="7">
    <location>
        <begin position="299"/>
        <end position="410"/>
    </location>
</feature>
<dbReference type="Gene3D" id="3.80.10.10">
    <property type="entry name" value="Ribonuclease Inhibitor"/>
    <property type="match status" value="2"/>
</dbReference>
<dbReference type="InterPro" id="IPR003591">
    <property type="entry name" value="Leu-rich_rpt_typical-subtyp"/>
</dbReference>
<dbReference type="AlphaFoldDB" id="A0A0X3PLP8"/>
<evidence type="ECO:0000256" key="1">
    <source>
        <dbReference type="ARBA" id="ARBA00022614"/>
    </source>
</evidence>
<evidence type="ECO:0000313" key="8">
    <source>
        <dbReference type="EMBL" id="JAP52568.1"/>
    </source>
</evidence>
<dbReference type="SMART" id="SM00082">
    <property type="entry name" value="LRRCT"/>
    <property type="match status" value="1"/>
</dbReference>
<feature type="compositionally biased region" description="Polar residues" evidence="4">
    <location>
        <begin position="632"/>
        <end position="662"/>
    </location>
</feature>
<dbReference type="EMBL" id="GEEE01010657">
    <property type="protein sequence ID" value="JAP52568.1"/>
    <property type="molecule type" value="Transcribed_RNA"/>
</dbReference>
<feature type="compositionally biased region" description="Pro residues" evidence="4">
    <location>
        <begin position="614"/>
        <end position="623"/>
    </location>
</feature>
<gene>
    <name evidence="8" type="ORF">TR119428</name>
</gene>
<reference evidence="8" key="1">
    <citation type="submission" date="2016-01" db="EMBL/GenBank/DDBJ databases">
        <title>Reference transcriptome for the parasite Schistocephalus solidus: insights into the molecular evolution of parasitism.</title>
        <authorList>
            <person name="Hebert F.O."/>
            <person name="Grambauer S."/>
            <person name="Barber I."/>
            <person name="Landry C.R."/>
            <person name="Aubin-Horth N."/>
        </authorList>
    </citation>
    <scope>NUCLEOTIDE SEQUENCE</scope>
</reference>
<keyword evidence="5" id="KW-0812">Transmembrane</keyword>
<dbReference type="SUPFAM" id="SSF52058">
    <property type="entry name" value="L domain-like"/>
    <property type="match status" value="1"/>
</dbReference>
<keyword evidence="2 6" id="KW-0732">Signal</keyword>
<keyword evidence="5" id="KW-1133">Transmembrane helix</keyword>
<keyword evidence="1" id="KW-0433">Leucine-rich repeat</keyword>
<proteinExistence type="predicted"/>
<dbReference type="InterPro" id="IPR050541">
    <property type="entry name" value="LRR_TM_domain-containing"/>
</dbReference>
<dbReference type="InterPro" id="IPR000483">
    <property type="entry name" value="Cys-rich_flank_reg_C"/>
</dbReference>